<dbReference type="PANTHER" id="PTHR34707:SF1">
    <property type="entry name" value="VIMENTIN-TYPE INTERMEDIATE FILAMENT-ASSOCIATED COILED-COIL PROTEIN"/>
    <property type="match status" value="1"/>
</dbReference>
<protein>
    <submittedName>
        <fullName evidence="3">Calponin-homology (CH) domain-containing protein</fullName>
    </submittedName>
</protein>
<dbReference type="GO" id="GO:0045098">
    <property type="term" value="C:type III intermediate filament"/>
    <property type="evidence" value="ECO:0007669"/>
    <property type="project" value="TreeGrafter"/>
</dbReference>
<sequence>MDSKRTGAIRRWFEQLLKAKLGIDPVDGWALLYKRHISVITHLIITRKFKKCEEKSSQEAYTKAYHALVDQMTDASFLDHLKPDLAATGDNFEVAKFLIVFLNELRISFEVVFDEDYGLTEEENKHIGAVLRYLEDHQNWDPYESWPAVLFQNDDEPVDVKNCFTPKIRRSNHCGFVLSERADIRRSPLSEIVSSPRSRELRIIREKDRKIKTLSERCKQLEYEKDDLDGSLRTANQEIKKLAKSLSEIAGSMSEKDTRCQTLGTELDDWRTKAATAEEESNQLKQQLKTVKQELHTIQRQLREAEFDISSKQRAVESWEKSAALEEQWRLKMERERGELLQELEVTRISKAVAEERLLRLTTNDEAEITELRNIIDGLRSDIKEARRERDEALISQDERVRIKELEIAKYAGMIVEMKKQLSVARFSVRNIRSLAVQIRNLCKELENRRTEIQGLRFLFTAIQNGYQTLHEENSQNRTIIESLRNNIAICEYQSKALAASLEDQRKKHLEAMMAKQEILNGKERMLLERWNQLNSSVELNIRLQEELTRRDVAYHILEQRLASAEEKCSTISQRFSISNSTLDSKPAEEMTKINSHFSEAVDVSSGALLHEFHPLPEVEDENDLLSSSSMAGDPYVLTVEPQSGKLITADEQDEFNTSVDSERLSELNRRNRTLPPHMRSTYATELTYAAKRFPSDRLEDELKNSKDFTPYSHMSGGDTSSLVSPVNLSKTKYVSRSLRSVKKHFSKILQEANTSKTSITNKDRTPLKWKN</sequence>
<feature type="coiled-coil region" evidence="1">
    <location>
        <begin position="369"/>
        <end position="396"/>
    </location>
</feature>
<dbReference type="STRING" id="1147741.A0A0R3S2P7"/>
<keyword evidence="1" id="KW-0175">Coiled coil</keyword>
<reference evidence="3" key="1">
    <citation type="submission" date="2017-02" db="UniProtKB">
        <authorList>
            <consortium name="WormBaseParasite"/>
        </authorList>
    </citation>
    <scope>IDENTIFICATION</scope>
</reference>
<dbReference type="AlphaFoldDB" id="A0A0R3S2P7"/>
<name>A0A0R3S2P7_9BILA</name>
<dbReference type="PANTHER" id="PTHR34707">
    <property type="entry name" value="VIMENTIN-TYPE INTERMEDIATE FILAMENT-ASSOCIATED COILED-COIL PROTEIN"/>
    <property type="match status" value="1"/>
</dbReference>
<evidence type="ECO:0000313" key="2">
    <source>
        <dbReference type="Proteomes" id="UP000050640"/>
    </source>
</evidence>
<feature type="coiled-coil region" evidence="1">
    <location>
        <begin position="204"/>
        <end position="308"/>
    </location>
</feature>
<dbReference type="SUPFAM" id="SSF57997">
    <property type="entry name" value="Tropomyosin"/>
    <property type="match status" value="1"/>
</dbReference>
<organism evidence="2 3">
    <name type="scientific">Elaeophora elaphi</name>
    <dbReference type="NCBI Taxonomy" id="1147741"/>
    <lineage>
        <taxon>Eukaryota</taxon>
        <taxon>Metazoa</taxon>
        <taxon>Ecdysozoa</taxon>
        <taxon>Nematoda</taxon>
        <taxon>Chromadorea</taxon>
        <taxon>Rhabditida</taxon>
        <taxon>Spirurina</taxon>
        <taxon>Spiruromorpha</taxon>
        <taxon>Filarioidea</taxon>
        <taxon>Onchocercidae</taxon>
        <taxon>Elaeophora</taxon>
    </lineage>
</organism>
<dbReference type="Proteomes" id="UP000050640">
    <property type="component" value="Unplaced"/>
</dbReference>
<accession>A0A0R3S2P7</accession>
<proteinExistence type="predicted"/>
<keyword evidence="2" id="KW-1185">Reference proteome</keyword>
<dbReference type="Gene3D" id="1.10.287.1490">
    <property type="match status" value="1"/>
</dbReference>
<evidence type="ECO:0000256" key="1">
    <source>
        <dbReference type="SAM" id="Coils"/>
    </source>
</evidence>
<dbReference type="WBParaSite" id="EEL_0000899401-mRNA-1">
    <property type="protein sequence ID" value="EEL_0000899401-mRNA-1"/>
    <property type="gene ID" value="EEL_0000899401"/>
</dbReference>
<evidence type="ECO:0000313" key="3">
    <source>
        <dbReference type="WBParaSite" id="EEL_0000899401-mRNA-1"/>
    </source>
</evidence>